<proteinExistence type="predicted"/>
<dbReference type="OrthoDB" id="2651466at2"/>
<dbReference type="EMBL" id="CP014806">
    <property type="protein sequence ID" value="AMW98884.1"/>
    <property type="molecule type" value="Genomic_DNA"/>
</dbReference>
<sequence length="114" mass="12486">MSGNNNSENRRKSSNSSSSNFKKHPAVNDYSLEDLTSGKPLDVVVAALLLSGKLKVDGVQLFRESPALIVTLIGKFKTGDDNKNNNPNNFSHGTNGWNDVFDVFQQRTQKGDDS</sequence>
<name>A0A143HAZ5_9BACL</name>
<feature type="region of interest" description="Disordered" evidence="1">
    <location>
        <begin position="1"/>
        <end position="25"/>
    </location>
</feature>
<keyword evidence="3" id="KW-1185">Reference proteome</keyword>
<dbReference type="RefSeq" id="WP_066786769.1">
    <property type="nucleotide sequence ID" value="NZ_CP014806.1"/>
</dbReference>
<protein>
    <submittedName>
        <fullName evidence="2">Uncharacterized protein</fullName>
    </submittedName>
</protein>
<reference evidence="3" key="2">
    <citation type="submission" date="2016-03" db="EMBL/GenBank/DDBJ databases">
        <authorList>
            <person name="Ploux O."/>
        </authorList>
    </citation>
    <scope>NUCLEOTIDE SEQUENCE [LARGE SCALE GENOMIC DNA]</scope>
    <source>
        <strain evidence="3">PP9</strain>
    </source>
</reference>
<accession>A0A143HAZ5</accession>
<dbReference type="KEGG" id="rst:ATY39_05110"/>
<evidence type="ECO:0000313" key="2">
    <source>
        <dbReference type="EMBL" id="AMW98884.1"/>
    </source>
</evidence>
<dbReference type="STRING" id="241244.ATY39_05110"/>
<dbReference type="AlphaFoldDB" id="A0A143HAZ5"/>
<organism evidence="2 3">
    <name type="scientific">Rummeliibacillus stabekisii</name>
    <dbReference type="NCBI Taxonomy" id="241244"/>
    <lineage>
        <taxon>Bacteria</taxon>
        <taxon>Bacillati</taxon>
        <taxon>Bacillota</taxon>
        <taxon>Bacilli</taxon>
        <taxon>Bacillales</taxon>
        <taxon>Caryophanaceae</taxon>
        <taxon>Rummeliibacillus</taxon>
    </lineage>
</organism>
<evidence type="ECO:0000256" key="1">
    <source>
        <dbReference type="SAM" id="MobiDB-lite"/>
    </source>
</evidence>
<gene>
    <name evidence="2" type="ORF">ATY39_05110</name>
</gene>
<reference evidence="2 3" key="1">
    <citation type="journal article" date="2016" name="Genome Announc.">
        <title>Whole-Genome Sequence of Rummeliibacillus stabekisii Strain PP9 Isolated from Antarctic Soil.</title>
        <authorList>
            <person name="da Mota F.F."/>
            <person name="Vollu R.E."/>
            <person name="Jurelevicius D."/>
            <person name="Seldin L."/>
        </authorList>
    </citation>
    <scope>NUCLEOTIDE SEQUENCE [LARGE SCALE GENOMIC DNA]</scope>
    <source>
        <strain evidence="2 3">PP9</strain>
    </source>
</reference>
<dbReference type="Proteomes" id="UP000076021">
    <property type="component" value="Chromosome"/>
</dbReference>
<evidence type="ECO:0000313" key="3">
    <source>
        <dbReference type="Proteomes" id="UP000076021"/>
    </source>
</evidence>